<reference evidence="2 3" key="1">
    <citation type="submission" date="2018-03" db="EMBL/GenBank/DDBJ databases">
        <title>Genomic Encyclopedia of Type Strains, Phase III (KMG-III): the genomes of soil and plant-associated and newly described type strains.</title>
        <authorList>
            <person name="Whitman W."/>
        </authorList>
    </citation>
    <scope>NUCLEOTIDE SEQUENCE [LARGE SCALE GENOMIC DNA]</scope>
    <source>
        <strain evidence="2 3">CGMCC 1.12700</strain>
    </source>
</reference>
<dbReference type="RefSeq" id="WP_106523304.1">
    <property type="nucleotide sequence ID" value="NZ_PYGD01000004.1"/>
</dbReference>
<dbReference type="SUPFAM" id="SSF109854">
    <property type="entry name" value="DinB/YfiT-like putative metalloenzymes"/>
    <property type="match status" value="1"/>
</dbReference>
<sequence>MVAQAIERLSHLLETVPPRLKAITGQSFDARPAPGKWSKKEILGHLADSATHNHQRFVRAQFEEAPVIGYDQDQWVANSYYNLADKETLIDFWYTYNRHLLHIIRHIPPGNLQKTCTMKDGAIRTLAFLIQDYVVHLEHHLTQLL</sequence>
<dbReference type="Pfam" id="PF12867">
    <property type="entry name" value="DinB_2"/>
    <property type="match status" value="1"/>
</dbReference>
<evidence type="ECO:0000313" key="3">
    <source>
        <dbReference type="Proteomes" id="UP000240572"/>
    </source>
</evidence>
<dbReference type="InterPro" id="IPR034660">
    <property type="entry name" value="DinB/YfiT-like"/>
</dbReference>
<dbReference type="InterPro" id="IPR024775">
    <property type="entry name" value="DinB-like"/>
</dbReference>
<name>A0A2P8D4V2_9BACT</name>
<proteinExistence type="predicted"/>
<feature type="domain" description="DinB-like" evidence="1">
    <location>
        <begin position="15"/>
        <end position="144"/>
    </location>
</feature>
<dbReference type="Proteomes" id="UP000240572">
    <property type="component" value="Unassembled WGS sequence"/>
</dbReference>
<organism evidence="2 3">
    <name type="scientific">Taibaiella chishuiensis</name>
    <dbReference type="NCBI Taxonomy" id="1434707"/>
    <lineage>
        <taxon>Bacteria</taxon>
        <taxon>Pseudomonadati</taxon>
        <taxon>Bacteroidota</taxon>
        <taxon>Chitinophagia</taxon>
        <taxon>Chitinophagales</taxon>
        <taxon>Chitinophagaceae</taxon>
        <taxon>Taibaiella</taxon>
    </lineage>
</organism>
<dbReference type="EMBL" id="PYGD01000004">
    <property type="protein sequence ID" value="PSK92244.1"/>
    <property type="molecule type" value="Genomic_DNA"/>
</dbReference>
<keyword evidence="3" id="KW-1185">Reference proteome</keyword>
<protein>
    <submittedName>
        <fullName evidence="2">DinB family protein</fullName>
    </submittedName>
</protein>
<gene>
    <name evidence="2" type="ORF">B0I18_104343</name>
</gene>
<dbReference type="OrthoDB" id="9793216at2"/>
<dbReference type="Gene3D" id="1.20.120.450">
    <property type="entry name" value="dinb family like domain"/>
    <property type="match status" value="1"/>
</dbReference>
<evidence type="ECO:0000313" key="2">
    <source>
        <dbReference type="EMBL" id="PSK92244.1"/>
    </source>
</evidence>
<accession>A0A2P8D4V2</accession>
<evidence type="ECO:0000259" key="1">
    <source>
        <dbReference type="Pfam" id="PF12867"/>
    </source>
</evidence>
<dbReference type="AlphaFoldDB" id="A0A2P8D4V2"/>
<comment type="caution">
    <text evidence="2">The sequence shown here is derived from an EMBL/GenBank/DDBJ whole genome shotgun (WGS) entry which is preliminary data.</text>
</comment>